<dbReference type="Proteomes" id="UP000799444">
    <property type="component" value="Unassembled WGS sequence"/>
</dbReference>
<sequence>MATAATQPNTDIKAFQAPIDVLREQGNPTIPESRTCSTSSVTLNRTSVLASQSSWSRNDRKLSWGMSVEMATAATQPNMDIKAFQAPIDVLRHLEPYIGPGKPVVVVKECVALILDMFVNEETKEDAESVREGHWEWMA</sequence>
<keyword evidence="2" id="KW-1185">Reference proteome</keyword>
<name>A0A9P4V9U6_9PLEO</name>
<dbReference type="OrthoDB" id="4161595at2759"/>
<dbReference type="EMBL" id="ML996098">
    <property type="protein sequence ID" value="KAF2740940.1"/>
    <property type="molecule type" value="Genomic_DNA"/>
</dbReference>
<dbReference type="AlphaFoldDB" id="A0A9P4V9U6"/>
<gene>
    <name evidence="1" type="ORF">EJ04DRAFT_507389</name>
</gene>
<accession>A0A9P4V9U6</accession>
<evidence type="ECO:0000313" key="2">
    <source>
        <dbReference type="Proteomes" id="UP000799444"/>
    </source>
</evidence>
<evidence type="ECO:0000313" key="1">
    <source>
        <dbReference type="EMBL" id="KAF2740940.1"/>
    </source>
</evidence>
<organism evidence="1 2">
    <name type="scientific">Polyplosphaeria fusca</name>
    <dbReference type="NCBI Taxonomy" id="682080"/>
    <lineage>
        <taxon>Eukaryota</taxon>
        <taxon>Fungi</taxon>
        <taxon>Dikarya</taxon>
        <taxon>Ascomycota</taxon>
        <taxon>Pezizomycotina</taxon>
        <taxon>Dothideomycetes</taxon>
        <taxon>Pleosporomycetidae</taxon>
        <taxon>Pleosporales</taxon>
        <taxon>Tetraplosphaeriaceae</taxon>
        <taxon>Polyplosphaeria</taxon>
    </lineage>
</organism>
<proteinExistence type="predicted"/>
<comment type="caution">
    <text evidence="1">The sequence shown here is derived from an EMBL/GenBank/DDBJ whole genome shotgun (WGS) entry which is preliminary data.</text>
</comment>
<reference evidence="1" key="1">
    <citation type="journal article" date="2020" name="Stud. Mycol.">
        <title>101 Dothideomycetes genomes: a test case for predicting lifestyles and emergence of pathogens.</title>
        <authorList>
            <person name="Haridas S."/>
            <person name="Albert R."/>
            <person name="Binder M."/>
            <person name="Bloem J."/>
            <person name="Labutti K."/>
            <person name="Salamov A."/>
            <person name="Andreopoulos B."/>
            <person name="Baker S."/>
            <person name="Barry K."/>
            <person name="Bills G."/>
            <person name="Bluhm B."/>
            <person name="Cannon C."/>
            <person name="Castanera R."/>
            <person name="Culley D."/>
            <person name="Daum C."/>
            <person name="Ezra D."/>
            <person name="Gonzalez J."/>
            <person name="Henrissat B."/>
            <person name="Kuo A."/>
            <person name="Liang C."/>
            <person name="Lipzen A."/>
            <person name="Lutzoni F."/>
            <person name="Magnuson J."/>
            <person name="Mondo S."/>
            <person name="Nolan M."/>
            <person name="Ohm R."/>
            <person name="Pangilinan J."/>
            <person name="Park H.-J."/>
            <person name="Ramirez L."/>
            <person name="Alfaro M."/>
            <person name="Sun H."/>
            <person name="Tritt A."/>
            <person name="Yoshinaga Y."/>
            <person name="Zwiers L.-H."/>
            <person name="Turgeon B."/>
            <person name="Goodwin S."/>
            <person name="Spatafora J."/>
            <person name="Crous P."/>
            <person name="Grigoriev I."/>
        </authorList>
    </citation>
    <scope>NUCLEOTIDE SEQUENCE</scope>
    <source>
        <strain evidence="1">CBS 125425</strain>
    </source>
</reference>
<protein>
    <submittedName>
        <fullName evidence="1">Uncharacterized protein</fullName>
    </submittedName>
</protein>